<feature type="transmembrane region" description="Helical" evidence="1">
    <location>
        <begin position="222"/>
        <end position="243"/>
    </location>
</feature>
<evidence type="ECO:0000313" key="2">
    <source>
        <dbReference type="EMBL" id="KAF5313766.1"/>
    </source>
</evidence>
<keyword evidence="1" id="KW-1133">Transmembrane helix</keyword>
<accession>A0A8H5EVF3</accession>
<keyword evidence="1" id="KW-0812">Transmembrane</keyword>
<protein>
    <submittedName>
        <fullName evidence="2">Uncharacterized protein</fullName>
    </submittedName>
</protein>
<evidence type="ECO:0000256" key="1">
    <source>
        <dbReference type="SAM" id="Phobius"/>
    </source>
</evidence>
<gene>
    <name evidence="2" type="ORF">D9619_013679</name>
</gene>
<dbReference type="AlphaFoldDB" id="A0A8H5EVF3"/>
<name>A0A8H5EVF3_9AGAR</name>
<organism evidence="2 3">
    <name type="scientific">Psilocybe cf. subviscida</name>
    <dbReference type="NCBI Taxonomy" id="2480587"/>
    <lineage>
        <taxon>Eukaryota</taxon>
        <taxon>Fungi</taxon>
        <taxon>Dikarya</taxon>
        <taxon>Basidiomycota</taxon>
        <taxon>Agaricomycotina</taxon>
        <taxon>Agaricomycetes</taxon>
        <taxon>Agaricomycetidae</taxon>
        <taxon>Agaricales</taxon>
        <taxon>Agaricineae</taxon>
        <taxon>Strophariaceae</taxon>
        <taxon>Psilocybe</taxon>
    </lineage>
</organism>
<feature type="transmembrane region" description="Helical" evidence="1">
    <location>
        <begin position="193"/>
        <end position="210"/>
    </location>
</feature>
<feature type="transmembrane region" description="Helical" evidence="1">
    <location>
        <begin position="114"/>
        <end position="134"/>
    </location>
</feature>
<evidence type="ECO:0000313" key="3">
    <source>
        <dbReference type="Proteomes" id="UP000567179"/>
    </source>
</evidence>
<dbReference type="OrthoDB" id="3039972at2759"/>
<proteinExistence type="predicted"/>
<reference evidence="2 3" key="1">
    <citation type="journal article" date="2020" name="ISME J.">
        <title>Uncovering the hidden diversity of litter-decomposition mechanisms in mushroom-forming fungi.</title>
        <authorList>
            <person name="Floudas D."/>
            <person name="Bentzer J."/>
            <person name="Ahren D."/>
            <person name="Johansson T."/>
            <person name="Persson P."/>
            <person name="Tunlid A."/>
        </authorList>
    </citation>
    <scope>NUCLEOTIDE SEQUENCE [LARGE SCALE GENOMIC DNA]</scope>
    <source>
        <strain evidence="2 3">CBS 101986</strain>
    </source>
</reference>
<dbReference type="Proteomes" id="UP000567179">
    <property type="component" value="Unassembled WGS sequence"/>
</dbReference>
<dbReference type="EMBL" id="JAACJJ010000047">
    <property type="protein sequence ID" value="KAF5313766.1"/>
    <property type="molecule type" value="Genomic_DNA"/>
</dbReference>
<feature type="transmembrane region" description="Helical" evidence="1">
    <location>
        <begin position="295"/>
        <end position="319"/>
    </location>
</feature>
<feature type="transmembrane region" description="Helical" evidence="1">
    <location>
        <begin position="86"/>
        <end position="108"/>
    </location>
</feature>
<comment type="caution">
    <text evidence="2">The sequence shown here is derived from an EMBL/GenBank/DDBJ whole genome shotgun (WGS) entry which is preliminary data.</text>
</comment>
<feature type="transmembrane region" description="Helical" evidence="1">
    <location>
        <begin position="146"/>
        <end position="165"/>
    </location>
</feature>
<sequence>MTCFPTVSPDCSIDFQCNDLHCHSRLASHSCLSRQLIGSARQRGYSYQSNNMRKFVQAAAIDVERVYNNSRAACPQGIATFPFFRVPATSIFCFVSCFVFAMSFVPLLDASFNPLVLEGFLSGVYFLLFVQAIWKLFQKRAHGPYILALILLWMTSTSSFIFDWVRARNAFVVNNSSPLSILLSFEASSNTESFVLILLGTIISDGILIWRCTILWKSKPTLCILVALLVASSVFNLLVIVLPRSSVRFTLLSVALGILFSAATTVLATSMIALKIILVTRESRSQYSYTKVIEILVQSAALQSAVLLVNGIIVFMAYVDPTLLVAQMNAYTSSFRRVLMGIAPTLIAFRVADEEPRTEITVTNRSAPISHLTFRRSTRGMDTDSRSQRTWISTIHFDGSDREDYSHRARSQDGLSKREIMEKDMYISGPQLV</sequence>
<keyword evidence="1" id="KW-0472">Membrane</keyword>
<keyword evidence="3" id="KW-1185">Reference proteome</keyword>
<feature type="transmembrane region" description="Helical" evidence="1">
    <location>
        <begin position="249"/>
        <end position="274"/>
    </location>
</feature>